<keyword evidence="8" id="KW-1185">Reference proteome</keyword>
<evidence type="ECO:0000256" key="4">
    <source>
        <dbReference type="ARBA" id="ARBA00023163"/>
    </source>
</evidence>
<feature type="domain" description="MADS-box" evidence="6">
    <location>
        <begin position="35"/>
        <end position="76"/>
    </location>
</feature>
<comment type="caution">
    <text evidence="7">The sequence shown here is derived from an EMBL/GenBank/DDBJ whole genome shotgun (WGS) entry which is preliminary data.</text>
</comment>
<evidence type="ECO:0000259" key="6">
    <source>
        <dbReference type="PROSITE" id="PS50066"/>
    </source>
</evidence>
<evidence type="ECO:0000313" key="7">
    <source>
        <dbReference type="EMBL" id="KAK3180691.1"/>
    </source>
</evidence>
<sequence>MSSSYKYIAHHTIPNQKSVSFAKLVCYGKIGQKNQRQQALELKRIEDENHRTITFSKRKFGICKNASELTILTSAKTMRKRRGKIMKEIIKGKTSQGWWDSPIDDLNVEQLRQLDADFES</sequence>
<accession>A0AAD9ZJI8</accession>
<dbReference type="Pfam" id="PF00319">
    <property type="entry name" value="SRF-TF"/>
    <property type="match status" value="1"/>
</dbReference>
<dbReference type="PRINTS" id="PR00404">
    <property type="entry name" value="MADSDOMAIN"/>
</dbReference>
<evidence type="ECO:0000313" key="8">
    <source>
        <dbReference type="Proteomes" id="UP001281410"/>
    </source>
</evidence>
<dbReference type="PROSITE" id="PS50066">
    <property type="entry name" value="MADS_BOX_2"/>
    <property type="match status" value="1"/>
</dbReference>
<gene>
    <name evidence="7" type="ORF">Dsin_000080</name>
</gene>
<dbReference type="EMBL" id="JANJYJ010000055">
    <property type="protein sequence ID" value="KAK3180691.1"/>
    <property type="molecule type" value="Genomic_DNA"/>
</dbReference>
<proteinExistence type="predicted"/>
<dbReference type="SUPFAM" id="SSF55455">
    <property type="entry name" value="SRF-like"/>
    <property type="match status" value="1"/>
</dbReference>
<keyword evidence="4" id="KW-0804">Transcription</keyword>
<evidence type="ECO:0000256" key="1">
    <source>
        <dbReference type="ARBA" id="ARBA00004123"/>
    </source>
</evidence>
<comment type="subcellular location">
    <subcellularLocation>
        <location evidence="1">Nucleus</location>
    </subcellularLocation>
</comment>
<keyword evidence="2" id="KW-0805">Transcription regulation</keyword>
<evidence type="ECO:0000256" key="3">
    <source>
        <dbReference type="ARBA" id="ARBA00023125"/>
    </source>
</evidence>
<evidence type="ECO:0000256" key="5">
    <source>
        <dbReference type="ARBA" id="ARBA00023242"/>
    </source>
</evidence>
<dbReference type="Gene3D" id="3.40.1810.10">
    <property type="entry name" value="Transcription factor, MADS-box"/>
    <property type="match status" value="1"/>
</dbReference>
<keyword evidence="5" id="KW-0539">Nucleus</keyword>
<dbReference type="InterPro" id="IPR036879">
    <property type="entry name" value="TF_MADSbox_sf"/>
</dbReference>
<name>A0AAD9ZJI8_9ROSI</name>
<reference evidence="7" key="1">
    <citation type="journal article" date="2023" name="Plant J.">
        <title>Genome sequences and population genomics provide insights into the demographic history, inbreeding, and mutation load of two 'living fossil' tree species of Dipteronia.</title>
        <authorList>
            <person name="Feng Y."/>
            <person name="Comes H.P."/>
            <person name="Chen J."/>
            <person name="Zhu S."/>
            <person name="Lu R."/>
            <person name="Zhang X."/>
            <person name="Li P."/>
            <person name="Qiu J."/>
            <person name="Olsen K.M."/>
            <person name="Qiu Y."/>
        </authorList>
    </citation>
    <scope>NUCLEOTIDE SEQUENCE</scope>
    <source>
        <strain evidence="7">NBL</strain>
    </source>
</reference>
<organism evidence="7 8">
    <name type="scientific">Dipteronia sinensis</name>
    <dbReference type="NCBI Taxonomy" id="43782"/>
    <lineage>
        <taxon>Eukaryota</taxon>
        <taxon>Viridiplantae</taxon>
        <taxon>Streptophyta</taxon>
        <taxon>Embryophyta</taxon>
        <taxon>Tracheophyta</taxon>
        <taxon>Spermatophyta</taxon>
        <taxon>Magnoliopsida</taxon>
        <taxon>eudicotyledons</taxon>
        <taxon>Gunneridae</taxon>
        <taxon>Pentapetalae</taxon>
        <taxon>rosids</taxon>
        <taxon>malvids</taxon>
        <taxon>Sapindales</taxon>
        <taxon>Sapindaceae</taxon>
        <taxon>Hippocastanoideae</taxon>
        <taxon>Acereae</taxon>
        <taxon>Dipteronia</taxon>
    </lineage>
</organism>
<keyword evidence="3" id="KW-0238">DNA-binding</keyword>
<dbReference type="GO" id="GO:0046983">
    <property type="term" value="F:protein dimerization activity"/>
    <property type="evidence" value="ECO:0007669"/>
    <property type="project" value="InterPro"/>
</dbReference>
<evidence type="ECO:0000256" key="2">
    <source>
        <dbReference type="ARBA" id="ARBA00023015"/>
    </source>
</evidence>
<dbReference type="Proteomes" id="UP001281410">
    <property type="component" value="Unassembled WGS sequence"/>
</dbReference>
<dbReference type="InterPro" id="IPR002100">
    <property type="entry name" value="TF_MADSbox"/>
</dbReference>
<dbReference type="AlphaFoldDB" id="A0AAD9ZJI8"/>
<dbReference type="SMART" id="SM00432">
    <property type="entry name" value="MADS"/>
    <property type="match status" value="1"/>
</dbReference>
<dbReference type="GO" id="GO:0005634">
    <property type="term" value="C:nucleus"/>
    <property type="evidence" value="ECO:0007669"/>
    <property type="project" value="UniProtKB-SubCell"/>
</dbReference>
<dbReference type="GO" id="GO:0003677">
    <property type="term" value="F:DNA binding"/>
    <property type="evidence" value="ECO:0007669"/>
    <property type="project" value="UniProtKB-KW"/>
</dbReference>
<protein>
    <recommendedName>
        <fullName evidence="6">MADS-box domain-containing protein</fullName>
    </recommendedName>
</protein>